<dbReference type="EMBL" id="VJMH01007246">
    <property type="protein sequence ID" value="KAF0684743.1"/>
    <property type="molecule type" value="Genomic_DNA"/>
</dbReference>
<dbReference type="AlphaFoldDB" id="A0A485LM88"/>
<keyword evidence="6" id="KW-1185">Reference proteome</keyword>
<protein>
    <submittedName>
        <fullName evidence="5">Aste57867_23258 protein</fullName>
    </submittedName>
</protein>
<accession>A0A485LM88</accession>
<keyword evidence="3" id="KW-0732">Signal</keyword>
<organism evidence="5 6">
    <name type="scientific">Aphanomyces stellatus</name>
    <dbReference type="NCBI Taxonomy" id="120398"/>
    <lineage>
        <taxon>Eukaryota</taxon>
        <taxon>Sar</taxon>
        <taxon>Stramenopiles</taxon>
        <taxon>Oomycota</taxon>
        <taxon>Saprolegniomycetes</taxon>
        <taxon>Saprolegniales</taxon>
        <taxon>Verrucalvaceae</taxon>
        <taxon>Aphanomyces</taxon>
    </lineage>
</organism>
<feature type="region of interest" description="Disordered" evidence="1">
    <location>
        <begin position="174"/>
        <end position="201"/>
    </location>
</feature>
<keyword evidence="2" id="KW-1133">Transmembrane helix</keyword>
<evidence type="ECO:0000313" key="6">
    <source>
        <dbReference type="Proteomes" id="UP000332933"/>
    </source>
</evidence>
<evidence type="ECO:0000313" key="4">
    <source>
        <dbReference type="EMBL" id="KAF0684743.1"/>
    </source>
</evidence>
<proteinExistence type="predicted"/>
<keyword evidence="2" id="KW-0812">Transmembrane</keyword>
<name>A0A485LM88_9STRA</name>
<sequence length="201" mass="21299">MAPGIALVFALAAAMRVVLGDCASCATADGCSTAYEGLPGHFCGHWAGAPCCCPENHICVPTRVTCQCNSLAIAPATNAPDPSHGFAHARLGGLVAVFAWLCCFFCLYFACYKRMSPAFSRQRFYVSIPPAHIGANVYAMPTAQGMHYPTQPQAGGEADILLLPQHQQHVQLDVAAPPPPPPRWSRSHVAGGTLSLPKIRT</sequence>
<evidence type="ECO:0000256" key="3">
    <source>
        <dbReference type="SAM" id="SignalP"/>
    </source>
</evidence>
<reference evidence="4" key="2">
    <citation type="submission" date="2019-06" db="EMBL/GenBank/DDBJ databases">
        <title>Genomics analysis of Aphanomyces spp. identifies a new class of oomycete effector associated with host adaptation.</title>
        <authorList>
            <person name="Gaulin E."/>
        </authorList>
    </citation>
    <scope>NUCLEOTIDE SEQUENCE</scope>
    <source>
        <strain evidence="4">CBS 578.67</strain>
    </source>
</reference>
<evidence type="ECO:0000256" key="2">
    <source>
        <dbReference type="SAM" id="Phobius"/>
    </source>
</evidence>
<gene>
    <name evidence="5" type="primary">Aste57867_23258</name>
    <name evidence="4" type="ORF">As57867_023187</name>
    <name evidence="5" type="ORF">ASTE57867_23258</name>
</gene>
<evidence type="ECO:0000313" key="5">
    <source>
        <dbReference type="EMBL" id="VFT99903.1"/>
    </source>
</evidence>
<feature type="signal peptide" evidence="3">
    <location>
        <begin position="1"/>
        <end position="20"/>
    </location>
</feature>
<dbReference type="EMBL" id="CAADRA010007272">
    <property type="protein sequence ID" value="VFT99903.1"/>
    <property type="molecule type" value="Genomic_DNA"/>
</dbReference>
<keyword evidence="2" id="KW-0472">Membrane</keyword>
<dbReference type="Proteomes" id="UP000332933">
    <property type="component" value="Unassembled WGS sequence"/>
</dbReference>
<dbReference type="OrthoDB" id="58270at2759"/>
<reference evidence="5 6" key="1">
    <citation type="submission" date="2019-03" db="EMBL/GenBank/DDBJ databases">
        <authorList>
            <person name="Gaulin E."/>
            <person name="Dumas B."/>
        </authorList>
    </citation>
    <scope>NUCLEOTIDE SEQUENCE [LARGE SCALE GENOMIC DNA]</scope>
    <source>
        <strain evidence="5">CBS 568.67</strain>
    </source>
</reference>
<feature type="chain" id="PRO_5036355649" evidence="3">
    <location>
        <begin position="21"/>
        <end position="201"/>
    </location>
</feature>
<evidence type="ECO:0000256" key="1">
    <source>
        <dbReference type="SAM" id="MobiDB-lite"/>
    </source>
</evidence>
<feature type="transmembrane region" description="Helical" evidence="2">
    <location>
        <begin position="91"/>
        <end position="111"/>
    </location>
</feature>